<name>A0A2S5KM87_9PROT</name>
<dbReference type="Pfam" id="PF08238">
    <property type="entry name" value="Sel1"/>
    <property type="match status" value="4"/>
</dbReference>
<evidence type="ECO:0000313" key="2">
    <source>
        <dbReference type="EMBL" id="PPC75850.1"/>
    </source>
</evidence>
<dbReference type="InterPro" id="IPR011990">
    <property type="entry name" value="TPR-like_helical_dom_sf"/>
</dbReference>
<protein>
    <submittedName>
        <fullName evidence="2">Sel1 repeat family protein</fullName>
    </submittedName>
</protein>
<sequence>MPRLISQHSSIENNATSGTRQRCAQPSNPNESSIMKIFLLPALAAVWLSLGTSASYAASLEVGSEAFQQQDYSKALQHLQPLAEQGNADALYLLAQMYEKGTGVPLDKEKAKVYYQGAASQGNMDALNALRSLKNEDYRKELDALLPRATAGDAEAQNRLGKMYEFGQGTERSPEQAFHWYSMAATQNLPEGILNRGRCYNLAMGVNQNFHQAESDYRAAAQLGLDEAMFWLGAMYFNNHGEDKSDDADVIGYAWLKNAADKGHAIALKMISRLELKLTSEQLQRARNLAESIKAELNSKAS</sequence>
<accession>A0A2S5KM87</accession>
<dbReference type="PANTHER" id="PTHR43628:SF1">
    <property type="entry name" value="CHITIN SYNTHASE REGULATORY FACTOR 2-RELATED"/>
    <property type="match status" value="1"/>
</dbReference>
<gene>
    <name evidence="2" type="ORF">C4K68_18330</name>
</gene>
<organism evidence="2 3">
    <name type="scientific">Proteobacteria bacterium 228</name>
    <dbReference type="NCBI Taxonomy" id="2083153"/>
    <lineage>
        <taxon>Bacteria</taxon>
        <taxon>Pseudomonadati</taxon>
        <taxon>Pseudomonadota</taxon>
    </lineage>
</organism>
<dbReference type="EMBL" id="PRLP01000065">
    <property type="protein sequence ID" value="PPC75850.1"/>
    <property type="molecule type" value="Genomic_DNA"/>
</dbReference>
<dbReference type="AlphaFoldDB" id="A0A2S5KM87"/>
<comment type="caution">
    <text evidence="2">The sequence shown here is derived from an EMBL/GenBank/DDBJ whole genome shotgun (WGS) entry which is preliminary data.</text>
</comment>
<evidence type="ECO:0000313" key="3">
    <source>
        <dbReference type="Proteomes" id="UP000238196"/>
    </source>
</evidence>
<dbReference type="InterPro" id="IPR006597">
    <property type="entry name" value="Sel1-like"/>
</dbReference>
<reference evidence="2 3" key="1">
    <citation type="submission" date="2018-02" db="EMBL/GenBank/DDBJ databases">
        <title>novel marine gammaproteobacteria from coastal saline agro ecosystem.</title>
        <authorList>
            <person name="Krishnan R."/>
            <person name="Ramesh Kumar N."/>
        </authorList>
    </citation>
    <scope>NUCLEOTIDE SEQUENCE [LARGE SCALE GENOMIC DNA]</scope>
    <source>
        <strain evidence="2 3">228</strain>
    </source>
</reference>
<dbReference type="PANTHER" id="PTHR43628">
    <property type="entry name" value="ACTIVATOR OF C KINASE PROTEIN 1-RELATED"/>
    <property type="match status" value="1"/>
</dbReference>
<proteinExistence type="predicted"/>
<dbReference type="InterPro" id="IPR052945">
    <property type="entry name" value="Mitotic_Regulator"/>
</dbReference>
<evidence type="ECO:0000256" key="1">
    <source>
        <dbReference type="SAM" id="MobiDB-lite"/>
    </source>
</evidence>
<dbReference type="Gene3D" id="1.25.40.10">
    <property type="entry name" value="Tetratricopeptide repeat domain"/>
    <property type="match status" value="2"/>
</dbReference>
<dbReference type="Proteomes" id="UP000238196">
    <property type="component" value="Unassembled WGS sequence"/>
</dbReference>
<dbReference type="SUPFAM" id="SSF81901">
    <property type="entry name" value="HCP-like"/>
    <property type="match status" value="1"/>
</dbReference>
<dbReference type="SMART" id="SM00671">
    <property type="entry name" value="SEL1"/>
    <property type="match status" value="5"/>
</dbReference>
<feature type="region of interest" description="Disordered" evidence="1">
    <location>
        <begin position="1"/>
        <end position="28"/>
    </location>
</feature>